<dbReference type="Gene3D" id="2.10.260.10">
    <property type="match status" value="1"/>
</dbReference>
<sequence length="76" mass="8610">MIELKVRKIGNSLGIVLPKEVLARLKVSQGESVYLTDSENGGYRVTALNKNFADQMAEAERIMHEDRDLLHELAKR</sequence>
<dbReference type="SMART" id="SM00966">
    <property type="entry name" value="SpoVT_AbrB"/>
    <property type="match status" value="1"/>
</dbReference>
<keyword evidence="3" id="KW-1185">Reference proteome</keyword>
<dbReference type="Pfam" id="PF04014">
    <property type="entry name" value="MazE_antitoxin"/>
    <property type="match status" value="1"/>
</dbReference>
<dbReference type="InterPro" id="IPR013432">
    <property type="entry name" value="Doc_partner"/>
</dbReference>
<accession>A0A5K7YGK8</accession>
<feature type="domain" description="SpoVT-AbrB" evidence="1">
    <location>
        <begin position="7"/>
        <end position="53"/>
    </location>
</feature>
<evidence type="ECO:0000313" key="3">
    <source>
        <dbReference type="Proteomes" id="UP000427906"/>
    </source>
</evidence>
<dbReference type="NCBIfam" id="TIGR02609">
    <property type="entry name" value="doc_partner"/>
    <property type="match status" value="1"/>
</dbReference>
<proteinExistence type="predicted"/>
<dbReference type="InterPro" id="IPR007159">
    <property type="entry name" value="SpoVT-AbrB_dom"/>
</dbReference>
<dbReference type="Proteomes" id="UP000427906">
    <property type="component" value="Chromosome"/>
</dbReference>
<reference evidence="2 3" key="1">
    <citation type="submission" date="2019-11" db="EMBL/GenBank/DDBJ databases">
        <title>Comparative genomics of hydrocarbon-degrading Desulfosarcina strains.</title>
        <authorList>
            <person name="Watanabe M."/>
            <person name="Kojima H."/>
            <person name="Fukui M."/>
        </authorList>
    </citation>
    <scope>NUCLEOTIDE SEQUENCE [LARGE SCALE GENOMIC DNA]</scope>
    <source>
        <strain evidence="2 3">PL12</strain>
    </source>
</reference>
<dbReference type="GO" id="GO:0003677">
    <property type="term" value="F:DNA binding"/>
    <property type="evidence" value="ECO:0007669"/>
    <property type="project" value="InterPro"/>
</dbReference>
<dbReference type="EMBL" id="AP021874">
    <property type="protein sequence ID" value="BBO66919.1"/>
    <property type="molecule type" value="Genomic_DNA"/>
</dbReference>
<dbReference type="KEGG" id="dalk:DSCA_08490"/>
<dbReference type="InterPro" id="IPR037914">
    <property type="entry name" value="SpoVT-AbrB_sf"/>
</dbReference>
<dbReference type="RefSeq" id="WP_155315233.1">
    <property type="nucleotide sequence ID" value="NZ_AP021874.1"/>
</dbReference>
<organism evidence="2 3">
    <name type="scientific">Desulfosarcina alkanivorans</name>
    <dbReference type="NCBI Taxonomy" id="571177"/>
    <lineage>
        <taxon>Bacteria</taxon>
        <taxon>Pseudomonadati</taxon>
        <taxon>Thermodesulfobacteriota</taxon>
        <taxon>Desulfobacteria</taxon>
        <taxon>Desulfobacterales</taxon>
        <taxon>Desulfosarcinaceae</taxon>
        <taxon>Desulfosarcina</taxon>
    </lineage>
</organism>
<dbReference type="AlphaFoldDB" id="A0A5K7YGK8"/>
<dbReference type="SUPFAM" id="SSF89447">
    <property type="entry name" value="AbrB/MazE/MraZ-like"/>
    <property type="match status" value="1"/>
</dbReference>
<evidence type="ECO:0000259" key="1">
    <source>
        <dbReference type="SMART" id="SM00966"/>
    </source>
</evidence>
<protein>
    <submittedName>
        <fullName evidence="2">Transcriptional regulator</fullName>
    </submittedName>
</protein>
<evidence type="ECO:0000313" key="2">
    <source>
        <dbReference type="EMBL" id="BBO66919.1"/>
    </source>
</evidence>
<name>A0A5K7YGK8_9BACT</name>
<gene>
    <name evidence="2" type="ORF">DSCA_08490</name>
</gene>
<dbReference type="OrthoDB" id="5459182at2"/>